<dbReference type="PANTHER" id="PTHR45751">
    <property type="entry name" value="COPINE FAMILY PROTEIN 1"/>
    <property type="match status" value="1"/>
</dbReference>
<proteinExistence type="predicted"/>
<accession>A0A6A4NCH9</accession>
<dbReference type="Proteomes" id="UP000447434">
    <property type="component" value="Chromosome 25"/>
</dbReference>
<feature type="region of interest" description="Disordered" evidence="1">
    <location>
        <begin position="29"/>
        <end position="91"/>
    </location>
</feature>
<dbReference type="OrthoDB" id="5855668at2759"/>
<dbReference type="GO" id="GO:0005634">
    <property type="term" value="C:nucleus"/>
    <property type="evidence" value="ECO:0007669"/>
    <property type="project" value="TreeGrafter"/>
</dbReference>
<organism evidence="2 3">
    <name type="scientific">Lupinus albus</name>
    <name type="common">White lupine</name>
    <name type="synonym">Lupinus termis</name>
    <dbReference type="NCBI Taxonomy" id="3870"/>
    <lineage>
        <taxon>Eukaryota</taxon>
        <taxon>Viridiplantae</taxon>
        <taxon>Streptophyta</taxon>
        <taxon>Embryophyta</taxon>
        <taxon>Tracheophyta</taxon>
        <taxon>Spermatophyta</taxon>
        <taxon>Magnoliopsida</taxon>
        <taxon>eudicotyledons</taxon>
        <taxon>Gunneridae</taxon>
        <taxon>Pentapetalae</taxon>
        <taxon>rosids</taxon>
        <taxon>fabids</taxon>
        <taxon>Fabales</taxon>
        <taxon>Fabaceae</taxon>
        <taxon>Papilionoideae</taxon>
        <taxon>50 kb inversion clade</taxon>
        <taxon>genistoids sensu lato</taxon>
        <taxon>core genistoids</taxon>
        <taxon>Genisteae</taxon>
        <taxon>Lupinus</taxon>
    </lineage>
</organism>
<evidence type="ECO:0000313" key="3">
    <source>
        <dbReference type="Proteomes" id="UP000447434"/>
    </source>
</evidence>
<gene>
    <name evidence="2" type="ORF">Lalb_Chr25g0284261</name>
</gene>
<feature type="compositionally biased region" description="Pro residues" evidence="1">
    <location>
        <begin position="69"/>
        <end position="79"/>
    </location>
</feature>
<feature type="compositionally biased region" description="Polar residues" evidence="1">
    <location>
        <begin position="80"/>
        <end position="91"/>
    </location>
</feature>
<name>A0A6A4NCH9_LUPAL</name>
<dbReference type="InterPro" id="IPR052079">
    <property type="entry name" value="E3_ligase/Copine_domain"/>
</dbReference>
<dbReference type="AlphaFoldDB" id="A0A6A4NCH9"/>
<evidence type="ECO:0000256" key="1">
    <source>
        <dbReference type="SAM" id="MobiDB-lite"/>
    </source>
</evidence>
<evidence type="ECO:0000313" key="2">
    <source>
        <dbReference type="EMBL" id="KAE9584989.1"/>
    </source>
</evidence>
<dbReference type="GO" id="GO:0004842">
    <property type="term" value="F:ubiquitin-protein transferase activity"/>
    <property type="evidence" value="ECO:0007669"/>
    <property type="project" value="TreeGrafter"/>
</dbReference>
<dbReference type="GO" id="GO:0016567">
    <property type="term" value="P:protein ubiquitination"/>
    <property type="evidence" value="ECO:0007669"/>
    <property type="project" value="TreeGrafter"/>
</dbReference>
<comment type="caution">
    <text evidence="2">The sequence shown here is derived from an EMBL/GenBank/DDBJ whole genome shotgun (WGS) entry which is preliminary data.</text>
</comment>
<evidence type="ECO:0008006" key="4">
    <source>
        <dbReference type="Google" id="ProtNLM"/>
    </source>
</evidence>
<sequence length="184" mass="20525">MTITSYKQTSLQHLRNLLEKYAMGNLLVNSKRSNHQTSTNGKGRDGRISSTISTTAVASHFLPRLSRPPRLPRPPPPPQAQSFSKKPSFGTNNSAFINKNQHVKKYAFIPDNFTTLEQVTTALRNEGLESSNLILGIDFTKRNEWSGRVSFNKRSLHAIGDTPNPYEKAISIISKTLAPLMMTT</sequence>
<dbReference type="PANTHER" id="PTHR45751:SF16">
    <property type="entry name" value="E3 UBIQUITIN-PROTEIN LIGASE RGLG4"/>
    <property type="match status" value="1"/>
</dbReference>
<feature type="compositionally biased region" description="Polar residues" evidence="1">
    <location>
        <begin position="29"/>
        <end position="41"/>
    </location>
</feature>
<protein>
    <recommendedName>
        <fullName evidence="4">Copine</fullName>
    </recommendedName>
</protein>
<keyword evidence="3" id="KW-1185">Reference proteome</keyword>
<reference evidence="3" key="1">
    <citation type="journal article" date="2020" name="Nat. Commun.">
        <title>Genome sequence of the cluster root forming white lupin.</title>
        <authorList>
            <person name="Hufnagel B."/>
            <person name="Marques A."/>
            <person name="Soriano A."/>
            <person name="Marques L."/>
            <person name="Divol F."/>
            <person name="Doumas P."/>
            <person name="Sallet E."/>
            <person name="Mancinotti D."/>
            <person name="Carrere S."/>
            <person name="Marande W."/>
            <person name="Arribat S."/>
            <person name="Keller J."/>
            <person name="Huneau C."/>
            <person name="Blein T."/>
            <person name="Aime D."/>
            <person name="Laguerre M."/>
            <person name="Taylor J."/>
            <person name="Schubert V."/>
            <person name="Nelson M."/>
            <person name="Geu-Flores F."/>
            <person name="Crespi M."/>
            <person name="Gallardo-Guerrero K."/>
            <person name="Delaux P.-M."/>
            <person name="Salse J."/>
            <person name="Berges H."/>
            <person name="Guyot R."/>
            <person name="Gouzy J."/>
            <person name="Peret B."/>
        </authorList>
    </citation>
    <scope>NUCLEOTIDE SEQUENCE [LARGE SCALE GENOMIC DNA]</scope>
    <source>
        <strain evidence="3">cv. Amiga</strain>
    </source>
</reference>
<dbReference type="EMBL" id="WOCE01000025">
    <property type="protein sequence ID" value="KAE9584989.1"/>
    <property type="molecule type" value="Genomic_DNA"/>
</dbReference>